<sequence>MTINLTHPSLNTKEFKNFWKRLLFWYLVNSKTNNPKHLKFINQLLRDSENGDDIYDHFPSPSDESNNNDNIGIVIKGFNWAGSIQVSRDDKIADVKENIRENYDIEIDEQTILYKYVTLDNFKKIRDLNISSGDIFHLIKNKVPLRTKEFNDGLHTVSSTKQPIQEEGKIKVILPNRVIEVPASSGDKIKSLEQVIFDRAGICNSRQSSSYNLYNTCREKVYLKICFKNRVLNESGNLDSTLESFDISPCKPGKKYNSLNTLFCMVFLNGATRDKIEFGSILPFTIQYVELEVVFARLVTSDNLNHMKLLKYFAKFAKDLKEIDIEKLIRAKIWIKECNDSNKSVNDVNVQRYLARDLYTRAIIIENLIDFGEIANKFLKDCGVKTRTEYHKSSREFWSKLSNKDTYTNILETIAYSYENLNTMKPGILDTMKRCPILLGVKKEVDISGTMTEVYELACAREIFINDNDNIEVYLIH</sequence>
<organism evidence="1 2">
    <name type="scientific">Dentiscutata heterogama</name>
    <dbReference type="NCBI Taxonomy" id="1316150"/>
    <lineage>
        <taxon>Eukaryota</taxon>
        <taxon>Fungi</taxon>
        <taxon>Fungi incertae sedis</taxon>
        <taxon>Mucoromycota</taxon>
        <taxon>Glomeromycotina</taxon>
        <taxon>Glomeromycetes</taxon>
        <taxon>Diversisporales</taxon>
        <taxon>Gigasporaceae</taxon>
        <taxon>Dentiscutata</taxon>
    </lineage>
</organism>
<keyword evidence="2" id="KW-1185">Reference proteome</keyword>
<dbReference type="EMBL" id="CAJVPU010001243">
    <property type="protein sequence ID" value="CAG8475491.1"/>
    <property type="molecule type" value="Genomic_DNA"/>
</dbReference>
<comment type="caution">
    <text evidence="1">The sequence shown here is derived from an EMBL/GenBank/DDBJ whole genome shotgun (WGS) entry which is preliminary data.</text>
</comment>
<accession>A0ACA9KKB1</accession>
<proteinExistence type="predicted"/>
<evidence type="ECO:0000313" key="1">
    <source>
        <dbReference type="EMBL" id="CAG8475491.1"/>
    </source>
</evidence>
<evidence type="ECO:0000313" key="2">
    <source>
        <dbReference type="Proteomes" id="UP000789702"/>
    </source>
</evidence>
<gene>
    <name evidence="1" type="ORF">DHETER_LOCUS1900</name>
</gene>
<reference evidence="1" key="1">
    <citation type="submission" date="2021-06" db="EMBL/GenBank/DDBJ databases">
        <authorList>
            <person name="Kallberg Y."/>
            <person name="Tangrot J."/>
            <person name="Rosling A."/>
        </authorList>
    </citation>
    <scope>NUCLEOTIDE SEQUENCE</scope>
    <source>
        <strain evidence="1">IL203A</strain>
    </source>
</reference>
<name>A0ACA9KKB1_9GLOM</name>
<dbReference type="Proteomes" id="UP000789702">
    <property type="component" value="Unassembled WGS sequence"/>
</dbReference>
<protein>
    <submittedName>
        <fullName evidence="1">5959_t:CDS:1</fullName>
    </submittedName>
</protein>